<dbReference type="Proteomes" id="UP001442494">
    <property type="component" value="Unassembled WGS sequence"/>
</dbReference>
<gene>
    <name evidence="5" type="ORF">NDI37_05095</name>
</gene>
<dbReference type="PANTHER" id="PTHR23402:SF1">
    <property type="entry name" value="PYROGLUTAMYL-PEPTIDASE I"/>
    <property type="match status" value="1"/>
</dbReference>
<reference evidence="5 6" key="1">
    <citation type="submission" date="2022-04" db="EMBL/GenBank/DDBJ databases">
        <title>Positive selection, recombination, and allopatry shape intraspecific diversity of widespread and dominant cyanobacteria.</title>
        <authorList>
            <person name="Wei J."/>
            <person name="Shu W."/>
            <person name="Hu C."/>
        </authorList>
    </citation>
    <scope>NUCLEOTIDE SEQUENCE [LARGE SCALE GENOMIC DNA]</scope>
    <source>
        <strain evidence="5 6">GB2-A5</strain>
    </source>
</reference>
<accession>A0ABV0JMA9</accession>
<organism evidence="5 6">
    <name type="scientific">Funiculus sociatus GB2-A5</name>
    <dbReference type="NCBI Taxonomy" id="2933946"/>
    <lineage>
        <taxon>Bacteria</taxon>
        <taxon>Bacillati</taxon>
        <taxon>Cyanobacteriota</taxon>
        <taxon>Cyanophyceae</taxon>
        <taxon>Coleofasciculales</taxon>
        <taxon>Coleofasciculaceae</taxon>
        <taxon>Funiculus</taxon>
    </lineage>
</organism>
<evidence type="ECO:0000256" key="2">
    <source>
        <dbReference type="ARBA" id="ARBA00022670"/>
    </source>
</evidence>
<dbReference type="EMBL" id="JAMPKK010000007">
    <property type="protein sequence ID" value="MEP0863841.1"/>
    <property type="molecule type" value="Genomic_DNA"/>
</dbReference>
<comment type="similarity">
    <text evidence="1">Belongs to the peptidase C15 family.</text>
</comment>
<dbReference type="InterPro" id="IPR036440">
    <property type="entry name" value="Peptidase_C15-like_sf"/>
</dbReference>
<name>A0ABV0JMA9_9CYAN</name>
<comment type="caution">
    <text evidence="5">The sequence shown here is derived from an EMBL/GenBank/DDBJ whole genome shotgun (WGS) entry which is preliminary data.</text>
</comment>
<dbReference type="PANTHER" id="PTHR23402">
    <property type="entry name" value="PROTEASE FAMILY C15 PYROGLUTAMYL-PEPTIDASE I-RELATED"/>
    <property type="match status" value="1"/>
</dbReference>
<sequence>MSKIILLTSFDTWLPHQKSNSSDDLLLEVAKSELSPLSLKFLRQLPVDVAQASDRVIAKINELQADVIICCGMAEGRTQLSVESCANCGDNRLLTPVNLEKILAGCAATDISHDAGKFVCEGLYYSVLEYLQERQLNSRCVFVHVPVLTPDNLSGIMADFLVVIKSMALL</sequence>
<evidence type="ECO:0000256" key="1">
    <source>
        <dbReference type="ARBA" id="ARBA00006641"/>
    </source>
</evidence>
<protein>
    <submittedName>
        <fullName evidence="5">Peptidase C15</fullName>
    </submittedName>
</protein>
<keyword evidence="4" id="KW-0788">Thiol protease</keyword>
<evidence type="ECO:0000313" key="6">
    <source>
        <dbReference type="Proteomes" id="UP001442494"/>
    </source>
</evidence>
<dbReference type="Gene3D" id="3.40.630.20">
    <property type="entry name" value="Peptidase C15, pyroglutamyl peptidase I-like"/>
    <property type="match status" value="2"/>
</dbReference>
<dbReference type="Pfam" id="PF01470">
    <property type="entry name" value="Peptidase_C15"/>
    <property type="match status" value="2"/>
</dbReference>
<dbReference type="SUPFAM" id="SSF53182">
    <property type="entry name" value="Pyrrolidone carboxyl peptidase (pyroglutamate aminopeptidase)"/>
    <property type="match status" value="1"/>
</dbReference>
<dbReference type="InterPro" id="IPR016125">
    <property type="entry name" value="Peptidase_C15-like"/>
</dbReference>
<keyword evidence="2" id="KW-0645">Protease</keyword>
<keyword evidence="3" id="KW-0378">Hydrolase</keyword>
<proteinExistence type="inferred from homology"/>
<keyword evidence="6" id="KW-1185">Reference proteome</keyword>
<evidence type="ECO:0000256" key="3">
    <source>
        <dbReference type="ARBA" id="ARBA00022801"/>
    </source>
</evidence>
<evidence type="ECO:0000313" key="5">
    <source>
        <dbReference type="EMBL" id="MEP0863841.1"/>
    </source>
</evidence>
<evidence type="ECO:0000256" key="4">
    <source>
        <dbReference type="ARBA" id="ARBA00022807"/>
    </source>
</evidence>
<dbReference type="RefSeq" id="WP_190417427.1">
    <property type="nucleotide sequence ID" value="NZ_JAMPKK010000007.1"/>
</dbReference>